<dbReference type="InterPro" id="IPR000300">
    <property type="entry name" value="IPPc"/>
</dbReference>
<dbReference type="GO" id="GO:0001726">
    <property type="term" value="C:ruffle"/>
    <property type="evidence" value="ECO:0007669"/>
    <property type="project" value="TreeGrafter"/>
</dbReference>
<evidence type="ECO:0000313" key="3">
    <source>
        <dbReference type="WBParaSite" id="Pan_g1149.t1"/>
    </source>
</evidence>
<evidence type="ECO:0000313" key="2">
    <source>
        <dbReference type="Proteomes" id="UP000492821"/>
    </source>
</evidence>
<dbReference type="GO" id="GO:0005886">
    <property type="term" value="C:plasma membrane"/>
    <property type="evidence" value="ECO:0007669"/>
    <property type="project" value="TreeGrafter"/>
</dbReference>
<dbReference type="Pfam" id="PF22669">
    <property type="entry name" value="Exo_endo_phos2"/>
    <property type="match status" value="1"/>
</dbReference>
<dbReference type="SMART" id="SM00128">
    <property type="entry name" value="IPPc"/>
    <property type="match status" value="1"/>
</dbReference>
<dbReference type="GO" id="GO:0046856">
    <property type="term" value="P:phosphatidylinositol dephosphorylation"/>
    <property type="evidence" value="ECO:0007669"/>
    <property type="project" value="InterPro"/>
</dbReference>
<dbReference type="Gene3D" id="3.60.10.10">
    <property type="entry name" value="Endonuclease/exonuclease/phosphatase"/>
    <property type="match status" value="1"/>
</dbReference>
<organism evidence="2 3">
    <name type="scientific">Panagrellus redivivus</name>
    <name type="common">Microworm</name>
    <dbReference type="NCBI Taxonomy" id="6233"/>
    <lineage>
        <taxon>Eukaryota</taxon>
        <taxon>Metazoa</taxon>
        <taxon>Ecdysozoa</taxon>
        <taxon>Nematoda</taxon>
        <taxon>Chromadorea</taxon>
        <taxon>Rhabditida</taxon>
        <taxon>Tylenchina</taxon>
        <taxon>Panagrolaimomorpha</taxon>
        <taxon>Panagrolaimoidea</taxon>
        <taxon>Panagrolaimidae</taxon>
        <taxon>Panagrellus</taxon>
    </lineage>
</organism>
<reference evidence="2" key="1">
    <citation type="journal article" date="2013" name="Genetics">
        <title>The draft genome and transcriptome of Panagrellus redivivus are shaped by the harsh demands of a free-living lifestyle.</title>
        <authorList>
            <person name="Srinivasan J."/>
            <person name="Dillman A.R."/>
            <person name="Macchietto M.G."/>
            <person name="Heikkinen L."/>
            <person name="Lakso M."/>
            <person name="Fracchia K.M."/>
            <person name="Antoshechkin I."/>
            <person name="Mortazavi A."/>
            <person name="Wong G."/>
            <person name="Sternberg P.W."/>
        </authorList>
    </citation>
    <scope>NUCLEOTIDE SEQUENCE [LARGE SCALE GENOMIC DNA]</scope>
    <source>
        <strain evidence="2">MT8872</strain>
    </source>
</reference>
<keyword evidence="2" id="KW-1185">Reference proteome</keyword>
<proteinExistence type="predicted"/>
<dbReference type="InterPro" id="IPR046985">
    <property type="entry name" value="IP5"/>
</dbReference>
<protein>
    <submittedName>
        <fullName evidence="3">IPPc domain-containing protein</fullName>
    </submittedName>
</protein>
<dbReference type="GO" id="GO:0005737">
    <property type="term" value="C:cytoplasm"/>
    <property type="evidence" value="ECO:0007669"/>
    <property type="project" value="TreeGrafter"/>
</dbReference>
<name>A0A7E4UQ77_PANRE</name>
<dbReference type="PANTHER" id="PTHR11200:SF275">
    <property type="entry name" value="LD06095P"/>
    <property type="match status" value="1"/>
</dbReference>
<reference evidence="3" key="2">
    <citation type="submission" date="2020-10" db="UniProtKB">
        <authorList>
            <consortium name="WormBaseParasite"/>
        </authorList>
    </citation>
    <scope>IDENTIFICATION</scope>
</reference>
<accession>A0A7E4UQ77</accession>
<dbReference type="WBParaSite" id="Pan_g1149.t1">
    <property type="protein sequence ID" value="Pan_g1149.t1"/>
    <property type="gene ID" value="Pan_g1149"/>
</dbReference>
<dbReference type="AlphaFoldDB" id="A0A7E4UQ77"/>
<dbReference type="PANTHER" id="PTHR11200">
    <property type="entry name" value="INOSITOL 5-PHOSPHATASE"/>
    <property type="match status" value="1"/>
</dbReference>
<evidence type="ECO:0000259" key="1">
    <source>
        <dbReference type="SMART" id="SM00128"/>
    </source>
</evidence>
<dbReference type="SUPFAM" id="SSF56219">
    <property type="entry name" value="DNase I-like"/>
    <property type="match status" value="1"/>
</dbReference>
<dbReference type="InterPro" id="IPR036691">
    <property type="entry name" value="Endo/exonu/phosph_ase_sf"/>
</dbReference>
<sequence length="349" mass="40737">MSADGVNYGFVFDSDDPVAMSESVTRQDRRNSNCFYSRYNDDEFIKQFRNTPCVYGPRGVPLPHRSELSSLLKDSSRIKIMCFTWNINSRPIRSVESVHELFHKIPLTGRPDVFAIALQELPSMTLRFHANMVNGIESGITDTHQTFCWVRQWSQLLIVFMKKHLCLYCTRPEYQFVASSKVAKPFRTKGAIAICFRILQRSFVFISCHFSHESIRHRIVEYQKVCAMLNFSTTLSPQSPKRGEHSILNADYVFWFGDMNFRLSDRRDADELAETYGAQLFGQRKMFAKLLEDDELRRAQMNGWAFERFQEAEITFPPTYKYLIGSNKYSRKRIPSYTVCFKLPTILTF</sequence>
<dbReference type="Proteomes" id="UP000492821">
    <property type="component" value="Unassembled WGS sequence"/>
</dbReference>
<feature type="domain" description="Inositol polyphosphate-related phosphatase" evidence="1">
    <location>
        <begin position="76"/>
        <end position="348"/>
    </location>
</feature>
<dbReference type="GO" id="GO:0004439">
    <property type="term" value="F:phosphatidylinositol-4,5-bisphosphate 5-phosphatase activity"/>
    <property type="evidence" value="ECO:0007669"/>
    <property type="project" value="TreeGrafter"/>
</dbReference>